<evidence type="ECO:0000256" key="1">
    <source>
        <dbReference type="ARBA" id="ARBA00008791"/>
    </source>
</evidence>
<dbReference type="RefSeq" id="WP_136778958.1">
    <property type="nucleotide sequence ID" value="NZ_SUPK01000008.1"/>
</dbReference>
<feature type="domain" description="UspA" evidence="2">
    <location>
        <begin position="3"/>
        <end position="143"/>
    </location>
</feature>
<comment type="similarity">
    <text evidence="1">Belongs to the universal stress protein A family.</text>
</comment>
<dbReference type="Proteomes" id="UP000309673">
    <property type="component" value="Unassembled WGS sequence"/>
</dbReference>
<sequence length="144" mass="15264">MSMQTILLAYDGSDMSKRAAAVAGELAGRMASKVETVHVLELPRPVLTVETPVTVPPQLESEFREAGKAIMEEGHRLVGSTADGGANLLQGPPGAAIVSRAEQIGCDLIVIGHRGLSGFERFFLGSVSEYVLRHAPCPVLVVKE</sequence>
<comment type="caution">
    <text evidence="3">The sequence shown here is derived from an EMBL/GenBank/DDBJ whole genome shotgun (WGS) entry which is preliminary data.</text>
</comment>
<dbReference type="InterPro" id="IPR006016">
    <property type="entry name" value="UspA"/>
</dbReference>
<evidence type="ECO:0000259" key="2">
    <source>
        <dbReference type="Pfam" id="PF00582"/>
    </source>
</evidence>
<evidence type="ECO:0000313" key="3">
    <source>
        <dbReference type="EMBL" id="TJY40768.1"/>
    </source>
</evidence>
<dbReference type="PANTHER" id="PTHR43010">
    <property type="entry name" value="UNIVERSAL STRESS PROTEIN SLR1230"/>
    <property type="match status" value="1"/>
</dbReference>
<reference evidence="3 4" key="1">
    <citation type="submission" date="2019-04" db="EMBL/GenBank/DDBJ databases">
        <title>Cohnella sp. nov., isolated from soil.</title>
        <authorList>
            <person name="Kim W."/>
        </authorList>
    </citation>
    <scope>NUCLEOTIDE SEQUENCE [LARGE SCALE GENOMIC DNA]</scope>
    <source>
        <strain evidence="3 4">CAU 1483</strain>
    </source>
</reference>
<proteinExistence type="inferred from homology"/>
<dbReference type="SUPFAM" id="SSF52402">
    <property type="entry name" value="Adenine nucleotide alpha hydrolases-like"/>
    <property type="match status" value="1"/>
</dbReference>
<dbReference type="InterPro" id="IPR006015">
    <property type="entry name" value="Universal_stress_UspA"/>
</dbReference>
<dbReference type="Gene3D" id="3.40.50.620">
    <property type="entry name" value="HUPs"/>
    <property type="match status" value="1"/>
</dbReference>
<organism evidence="3 4">
    <name type="scientific">Cohnella pontilimi</name>
    <dbReference type="NCBI Taxonomy" id="2564100"/>
    <lineage>
        <taxon>Bacteria</taxon>
        <taxon>Bacillati</taxon>
        <taxon>Bacillota</taxon>
        <taxon>Bacilli</taxon>
        <taxon>Bacillales</taxon>
        <taxon>Paenibacillaceae</taxon>
        <taxon>Cohnella</taxon>
    </lineage>
</organism>
<dbReference type="EMBL" id="SUPK01000008">
    <property type="protein sequence ID" value="TJY40768.1"/>
    <property type="molecule type" value="Genomic_DNA"/>
</dbReference>
<gene>
    <name evidence="3" type="ORF">E5161_16615</name>
</gene>
<protein>
    <submittedName>
        <fullName evidence="3">Universal stress protein</fullName>
    </submittedName>
</protein>
<dbReference type="InterPro" id="IPR051688">
    <property type="entry name" value="USP_A"/>
</dbReference>
<dbReference type="InterPro" id="IPR014729">
    <property type="entry name" value="Rossmann-like_a/b/a_fold"/>
</dbReference>
<dbReference type="CDD" id="cd00293">
    <property type="entry name" value="USP-like"/>
    <property type="match status" value="1"/>
</dbReference>
<evidence type="ECO:0000313" key="4">
    <source>
        <dbReference type="Proteomes" id="UP000309673"/>
    </source>
</evidence>
<dbReference type="PRINTS" id="PR01438">
    <property type="entry name" value="UNVRSLSTRESS"/>
</dbReference>
<accession>A0A4U0F8J7</accession>
<name>A0A4U0F8J7_9BACL</name>
<dbReference type="AlphaFoldDB" id="A0A4U0F8J7"/>
<dbReference type="Pfam" id="PF00582">
    <property type="entry name" value="Usp"/>
    <property type="match status" value="1"/>
</dbReference>
<dbReference type="OrthoDB" id="9777884at2"/>
<dbReference type="PANTHER" id="PTHR43010:SF1">
    <property type="entry name" value="USPA DOMAIN-CONTAINING PROTEIN"/>
    <property type="match status" value="1"/>
</dbReference>
<keyword evidence="4" id="KW-1185">Reference proteome</keyword>